<gene>
    <name evidence="3" type="ORF">GPM918_LOCUS21151</name>
    <name evidence="2" type="ORF">OVA965_LOCUS6642</name>
    <name evidence="5" type="ORF">SRO942_LOCUS21148</name>
    <name evidence="4" type="ORF">TMI583_LOCUS6638</name>
</gene>
<dbReference type="OrthoDB" id="10045855at2759"/>
<evidence type="ECO:0000313" key="2">
    <source>
        <dbReference type="EMBL" id="CAF0840978.1"/>
    </source>
</evidence>
<protein>
    <recommendedName>
        <fullName evidence="1">Helix-turn-helix domain-containing protein</fullName>
    </recommendedName>
</protein>
<dbReference type="PANTHER" id="PTHR21301">
    <property type="entry name" value="REVERSE TRANSCRIPTASE"/>
    <property type="match status" value="1"/>
</dbReference>
<dbReference type="EMBL" id="CAJOBC010006877">
    <property type="protein sequence ID" value="CAF3913952.1"/>
    <property type="molecule type" value="Genomic_DNA"/>
</dbReference>
<comment type="caution">
    <text evidence="3">The sequence shown here is derived from an EMBL/GenBank/DDBJ whole genome shotgun (WGS) entry which is preliminary data.</text>
</comment>
<accession>A0A814SSH8</accession>
<dbReference type="Proteomes" id="UP000663829">
    <property type="component" value="Unassembled WGS sequence"/>
</dbReference>
<dbReference type="Pfam" id="PF26215">
    <property type="entry name" value="HTH_animal"/>
    <property type="match status" value="1"/>
</dbReference>
<evidence type="ECO:0000313" key="4">
    <source>
        <dbReference type="EMBL" id="CAF3625925.1"/>
    </source>
</evidence>
<dbReference type="EMBL" id="CAJNOK010002021">
    <property type="protein sequence ID" value="CAF0840978.1"/>
    <property type="molecule type" value="Genomic_DNA"/>
</dbReference>
<organism evidence="3 6">
    <name type="scientific">Didymodactylos carnosus</name>
    <dbReference type="NCBI Taxonomy" id="1234261"/>
    <lineage>
        <taxon>Eukaryota</taxon>
        <taxon>Metazoa</taxon>
        <taxon>Spiralia</taxon>
        <taxon>Gnathifera</taxon>
        <taxon>Rotifera</taxon>
        <taxon>Eurotatoria</taxon>
        <taxon>Bdelloidea</taxon>
        <taxon>Philodinida</taxon>
        <taxon>Philodinidae</taxon>
        <taxon>Didymodactylos</taxon>
    </lineage>
</organism>
<feature type="domain" description="Helix-turn-helix" evidence="1">
    <location>
        <begin position="44"/>
        <end position="104"/>
    </location>
</feature>
<dbReference type="Proteomes" id="UP000677228">
    <property type="component" value="Unassembled WGS sequence"/>
</dbReference>
<keyword evidence="6" id="KW-1185">Reference proteome</keyword>
<evidence type="ECO:0000313" key="6">
    <source>
        <dbReference type="Proteomes" id="UP000663829"/>
    </source>
</evidence>
<sequence length="133" mass="15822">MPTCSQIFATKPDECLVYRFRIVVHEVSGQLRASIYHKPTSEPYILPYTSNHPRHIHRNIPYRALLRAARICSNVDDFNSERIRIDISLLLNSYPPNFISKQFNRFFHLNNTMPVLNQLNEQVYHRLHQKLLY</sequence>
<dbReference type="Proteomes" id="UP000681722">
    <property type="component" value="Unassembled WGS sequence"/>
</dbReference>
<evidence type="ECO:0000313" key="3">
    <source>
        <dbReference type="EMBL" id="CAF1150398.1"/>
    </source>
</evidence>
<dbReference type="Proteomes" id="UP000682733">
    <property type="component" value="Unassembled WGS sequence"/>
</dbReference>
<evidence type="ECO:0000313" key="5">
    <source>
        <dbReference type="EMBL" id="CAF3913952.1"/>
    </source>
</evidence>
<dbReference type="PANTHER" id="PTHR21301:SF10">
    <property type="entry name" value="REVERSE TRANSCRIPTASE DOMAIN-CONTAINING PROTEIN"/>
    <property type="match status" value="1"/>
</dbReference>
<evidence type="ECO:0000259" key="1">
    <source>
        <dbReference type="Pfam" id="PF26215"/>
    </source>
</evidence>
<dbReference type="EMBL" id="CAJOBA010002021">
    <property type="protein sequence ID" value="CAF3625925.1"/>
    <property type="molecule type" value="Genomic_DNA"/>
</dbReference>
<dbReference type="EMBL" id="CAJNOQ010006877">
    <property type="protein sequence ID" value="CAF1150398.1"/>
    <property type="molecule type" value="Genomic_DNA"/>
</dbReference>
<proteinExistence type="predicted"/>
<reference evidence="3" key="1">
    <citation type="submission" date="2021-02" db="EMBL/GenBank/DDBJ databases">
        <authorList>
            <person name="Nowell W R."/>
        </authorList>
    </citation>
    <scope>NUCLEOTIDE SEQUENCE</scope>
</reference>
<dbReference type="AlphaFoldDB" id="A0A814SSH8"/>
<dbReference type="InterPro" id="IPR058912">
    <property type="entry name" value="HTH_animal"/>
</dbReference>
<name>A0A814SSH8_9BILA</name>